<proteinExistence type="predicted"/>
<keyword evidence="1" id="KW-0732">Signal</keyword>
<dbReference type="OrthoDB" id="8689569at2"/>
<evidence type="ECO:0000256" key="1">
    <source>
        <dbReference type="SAM" id="SignalP"/>
    </source>
</evidence>
<name>A0A4R3M1C5_9BURK</name>
<gene>
    <name evidence="2" type="ORF">EDC26_111122</name>
</gene>
<evidence type="ECO:0008006" key="4">
    <source>
        <dbReference type="Google" id="ProtNLM"/>
    </source>
</evidence>
<reference evidence="2 3" key="1">
    <citation type="submission" date="2019-03" db="EMBL/GenBank/DDBJ databases">
        <title>Genomic Encyclopedia of Type Strains, Phase IV (KMG-IV): sequencing the most valuable type-strain genomes for metagenomic binning, comparative biology and taxonomic classification.</title>
        <authorList>
            <person name="Goeker M."/>
        </authorList>
    </citation>
    <scope>NUCLEOTIDE SEQUENCE [LARGE SCALE GENOMIC DNA]</scope>
    <source>
        <strain evidence="2 3">DSM 24591</strain>
    </source>
</reference>
<feature type="chain" id="PRO_5020896049" description="Lipoprotein" evidence="1">
    <location>
        <begin position="22"/>
        <end position="133"/>
    </location>
</feature>
<evidence type="ECO:0000313" key="2">
    <source>
        <dbReference type="EMBL" id="TCT04905.1"/>
    </source>
</evidence>
<dbReference type="EMBL" id="SMAJ01000011">
    <property type="protein sequence ID" value="TCT04905.1"/>
    <property type="molecule type" value="Genomic_DNA"/>
</dbReference>
<dbReference type="Proteomes" id="UP000295525">
    <property type="component" value="Unassembled WGS sequence"/>
</dbReference>
<evidence type="ECO:0000313" key="3">
    <source>
        <dbReference type="Proteomes" id="UP000295525"/>
    </source>
</evidence>
<protein>
    <recommendedName>
        <fullName evidence="4">Lipoprotein</fullName>
    </recommendedName>
</protein>
<keyword evidence="3" id="KW-1185">Reference proteome</keyword>
<feature type="signal peptide" evidence="1">
    <location>
        <begin position="1"/>
        <end position="21"/>
    </location>
</feature>
<organism evidence="2 3">
    <name type="scientific">Paralcaligenes ureilyticus</name>
    <dbReference type="NCBI Taxonomy" id="627131"/>
    <lineage>
        <taxon>Bacteria</taxon>
        <taxon>Pseudomonadati</taxon>
        <taxon>Pseudomonadota</taxon>
        <taxon>Betaproteobacteria</taxon>
        <taxon>Burkholderiales</taxon>
        <taxon>Alcaligenaceae</taxon>
        <taxon>Paralcaligenes</taxon>
    </lineage>
</organism>
<comment type="caution">
    <text evidence="2">The sequence shown here is derived from an EMBL/GenBank/DDBJ whole genome shotgun (WGS) entry which is preliminary data.</text>
</comment>
<dbReference type="PROSITE" id="PS51257">
    <property type="entry name" value="PROKAR_LIPOPROTEIN"/>
    <property type="match status" value="1"/>
</dbReference>
<sequence length="133" mass="14398">MKKLIMLAATLMLAGCAASQAGLRLNDLRTSDYLRTERTVPFTSFANIQMALFKHQAACGGDITFTASPRNASYAIVSSHTPPAADWGNTIVIDLTLMEASPVRARAYSYHAGTEAQIQQMFNAMVRPGVCVK</sequence>
<accession>A0A4R3M1C5</accession>
<dbReference type="AlphaFoldDB" id="A0A4R3M1C5"/>
<dbReference type="RefSeq" id="WP_132583731.1">
    <property type="nucleotide sequence ID" value="NZ_SMAJ01000011.1"/>
</dbReference>